<sequence length="302" mass="33173">MKFHPFYLYIFLYLAVSACKNNFNDPSAGAAEKNDQQIKDYLSANQLLNKVTPTSTGLYYAFSDTTSTRNKRAQLNEEIEFNFTLSYIDGNKTILVDSANQTKSVYSPFVRGVVVLGLEEGLLLMKEGQRALFFMPSNLAFGQGSSKIPEYVPVVFNVKLHHSRTETEQIMDYAAIKKLGRPTLKAFVEGSKDSVWVYRLTQGTGPKVTSGKTVTVAYSAQTLRGKTPFETQTAREISVGVRQATVVAGLLNGLSQLNVGDKALLVFASSLGYGTQGIVDKTTYTVTPYSPLAYDVTVTSVK</sequence>
<dbReference type="Gene3D" id="3.10.50.40">
    <property type="match status" value="2"/>
</dbReference>
<dbReference type="PANTHER" id="PTHR43811:SF19">
    <property type="entry name" value="39 KDA FK506-BINDING NUCLEAR PROTEIN"/>
    <property type="match status" value="1"/>
</dbReference>
<dbReference type="Pfam" id="PF00254">
    <property type="entry name" value="FKBP_C"/>
    <property type="match status" value="2"/>
</dbReference>
<dbReference type="SUPFAM" id="SSF54534">
    <property type="entry name" value="FKBP-like"/>
    <property type="match status" value="2"/>
</dbReference>
<evidence type="ECO:0000256" key="1">
    <source>
        <dbReference type="ARBA" id="ARBA00000971"/>
    </source>
</evidence>
<dbReference type="InterPro" id="IPR001179">
    <property type="entry name" value="PPIase_FKBP_dom"/>
</dbReference>
<dbReference type="EC" id="5.2.1.8" evidence="6"/>
<dbReference type="PROSITE" id="PS51257">
    <property type="entry name" value="PROKAR_LIPOPROTEIN"/>
    <property type="match status" value="1"/>
</dbReference>
<reference evidence="8 9" key="1">
    <citation type="submission" date="2018-11" db="EMBL/GenBank/DDBJ databases">
        <authorList>
            <person name="Zhou Z."/>
            <person name="Wang G."/>
        </authorList>
    </citation>
    <scope>NUCLEOTIDE SEQUENCE [LARGE SCALE GENOMIC DNA]</scope>
    <source>
        <strain evidence="8 9">KCTC52004</strain>
    </source>
</reference>
<evidence type="ECO:0000256" key="3">
    <source>
        <dbReference type="ARBA" id="ARBA00023110"/>
    </source>
</evidence>
<keyword evidence="3 5" id="KW-0697">Rotamase</keyword>
<organism evidence="8 9">
    <name type="scientific">Larkinella rosea</name>
    <dbReference type="NCBI Taxonomy" id="2025312"/>
    <lineage>
        <taxon>Bacteria</taxon>
        <taxon>Pseudomonadati</taxon>
        <taxon>Bacteroidota</taxon>
        <taxon>Cytophagia</taxon>
        <taxon>Cytophagales</taxon>
        <taxon>Spirosomataceae</taxon>
        <taxon>Larkinella</taxon>
    </lineage>
</organism>
<dbReference type="EMBL" id="RQJO01000008">
    <property type="protein sequence ID" value="RRB04310.1"/>
    <property type="molecule type" value="Genomic_DNA"/>
</dbReference>
<evidence type="ECO:0000256" key="5">
    <source>
        <dbReference type="PROSITE-ProRule" id="PRU00277"/>
    </source>
</evidence>
<evidence type="ECO:0000256" key="6">
    <source>
        <dbReference type="RuleBase" id="RU003915"/>
    </source>
</evidence>
<dbReference type="OrthoDB" id="979394at2"/>
<evidence type="ECO:0000313" key="8">
    <source>
        <dbReference type="EMBL" id="RRB04310.1"/>
    </source>
</evidence>
<proteinExistence type="inferred from homology"/>
<comment type="catalytic activity">
    <reaction evidence="1 5 6">
        <text>[protein]-peptidylproline (omega=180) = [protein]-peptidylproline (omega=0)</text>
        <dbReference type="Rhea" id="RHEA:16237"/>
        <dbReference type="Rhea" id="RHEA-COMP:10747"/>
        <dbReference type="Rhea" id="RHEA-COMP:10748"/>
        <dbReference type="ChEBI" id="CHEBI:83833"/>
        <dbReference type="ChEBI" id="CHEBI:83834"/>
        <dbReference type="EC" id="5.2.1.8"/>
    </reaction>
</comment>
<dbReference type="Proteomes" id="UP000271925">
    <property type="component" value="Unassembled WGS sequence"/>
</dbReference>
<keyword evidence="4 5" id="KW-0413">Isomerase</keyword>
<comment type="similarity">
    <text evidence="2 6">Belongs to the FKBP-type PPIase family.</text>
</comment>
<evidence type="ECO:0000313" key="9">
    <source>
        <dbReference type="Proteomes" id="UP000271925"/>
    </source>
</evidence>
<accession>A0A3P1BT68</accession>
<dbReference type="InterPro" id="IPR046357">
    <property type="entry name" value="PPIase_dom_sf"/>
</dbReference>
<evidence type="ECO:0000256" key="2">
    <source>
        <dbReference type="ARBA" id="ARBA00006577"/>
    </source>
</evidence>
<protein>
    <recommendedName>
        <fullName evidence="6">Peptidyl-prolyl cis-trans isomerase</fullName>
        <ecNumber evidence="6">5.2.1.8</ecNumber>
    </recommendedName>
</protein>
<dbReference type="PANTHER" id="PTHR43811">
    <property type="entry name" value="FKBP-TYPE PEPTIDYL-PROLYL CIS-TRANS ISOMERASE FKPA"/>
    <property type="match status" value="1"/>
</dbReference>
<keyword evidence="9" id="KW-1185">Reference proteome</keyword>
<dbReference type="AlphaFoldDB" id="A0A3P1BT68"/>
<evidence type="ECO:0000259" key="7">
    <source>
        <dbReference type="PROSITE" id="PS50059"/>
    </source>
</evidence>
<evidence type="ECO:0000256" key="4">
    <source>
        <dbReference type="ARBA" id="ARBA00023235"/>
    </source>
</evidence>
<feature type="domain" description="PPIase FKBP-type" evidence="7">
    <location>
        <begin position="211"/>
        <end position="302"/>
    </location>
</feature>
<name>A0A3P1BT68_9BACT</name>
<comment type="caution">
    <text evidence="8">The sequence shown here is derived from an EMBL/GenBank/DDBJ whole genome shotgun (WGS) entry which is preliminary data.</text>
</comment>
<dbReference type="GO" id="GO:0003755">
    <property type="term" value="F:peptidyl-prolyl cis-trans isomerase activity"/>
    <property type="evidence" value="ECO:0007669"/>
    <property type="project" value="UniProtKB-UniRule"/>
</dbReference>
<dbReference type="PROSITE" id="PS50059">
    <property type="entry name" value="FKBP_PPIASE"/>
    <property type="match status" value="2"/>
</dbReference>
<feature type="domain" description="PPIase FKBP-type" evidence="7">
    <location>
        <begin position="76"/>
        <end position="164"/>
    </location>
</feature>
<dbReference type="RefSeq" id="WP_124874907.1">
    <property type="nucleotide sequence ID" value="NZ_RQJO01000008.1"/>
</dbReference>
<gene>
    <name evidence="8" type="ORF">EHT25_12420</name>
</gene>